<comment type="caution">
    <text evidence="6">The sequence shown here is derived from an EMBL/GenBank/DDBJ whole genome shotgun (WGS) entry which is preliminary data.</text>
</comment>
<dbReference type="AlphaFoldDB" id="A0A437UI27"/>
<dbReference type="InterPro" id="IPR035396">
    <property type="entry name" value="Bac_rhamnosid6H"/>
</dbReference>
<protein>
    <recommendedName>
        <fullName evidence="2">alpha-L-rhamnosidase</fullName>
        <ecNumber evidence="2">3.2.1.40</ecNumber>
    </recommendedName>
</protein>
<dbReference type="EMBL" id="RYZS01000002">
    <property type="protein sequence ID" value="RVU93218.1"/>
    <property type="molecule type" value="Genomic_DNA"/>
</dbReference>
<dbReference type="Pfam" id="PF17390">
    <property type="entry name" value="Bac_rhamnosid_C"/>
    <property type="match status" value="1"/>
</dbReference>
<evidence type="ECO:0000259" key="4">
    <source>
        <dbReference type="Pfam" id="PF17389"/>
    </source>
</evidence>
<dbReference type="InterPro" id="IPR008928">
    <property type="entry name" value="6-hairpin_glycosidase_sf"/>
</dbReference>
<gene>
    <name evidence="6" type="ORF">EK398_22590</name>
</gene>
<dbReference type="InterPro" id="IPR012341">
    <property type="entry name" value="6hp_glycosidase-like_sf"/>
</dbReference>
<dbReference type="PANTHER" id="PTHR33307">
    <property type="entry name" value="ALPHA-RHAMNOSIDASE (EUROFUNG)"/>
    <property type="match status" value="1"/>
</dbReference>
<evidence type="ECO:0000313" key="6">
    <source>
        <dbReference type="EMBL" id="RVU93218.1"/>
    </source>
</evidence>
<accession>A0A437UI27</accession>
<dbReference type="EC" id="3.2.1.40" evidence="2"/>
<dbReference type="InterPro" id="IPR016007">
    <property type="entry name" value="Alpha_rhamnosid"/>
</dbReference>
<sequence>MESERKFDFNSNGLSSKRKSWMDWGYSSICTNCDFFYDMKDFLVRWLDNVVCEQRSNGEILDYTPAPKDFYKSLEFTGSLSSAGWGDAIVMVPWELYKKYNDQSILKRYYKAMIKWHNFSKKSAQGEKTGHKKYIWDTKFHYGDWMFPSFMIGKEASGAMSTSEATKDLVATAFLANTSYLLAKISNILGKDSSIFYDYFEKVKEAFQIEFMNGKGELTKHFQGCYVLALAFNLVDDKERVSKKLGEMIENNDYCLDTGFLSVPYLLDTLCDNGYQNLAMELFFQRKCPSWLYEIDNGATTIWESWAAIQPSGKVTKNSFNHYAFGCVGDWIVRRIGGLQLKEPGYKEFYVRPLKQERIERYQLKYETLFGQIEIEKTVEFLKVVVPKNTRAYVDYNGMKKELSTGTYLFTLEFTL</sequence>
<feature type="domain" description="Alpha-L-rhamnosidase six-hairpin glycosidase" evidence="4">
    <location>
        <begin position="32"/>
        <end position="335"/>
    </location>
</feature>
<dbReference type="GO" id="GO:0005975">
    <property type="term" value="P:carbohydrate metabolic process"/>
    <property type="evidence" value="ECO:0007669"/>
    <property type="project" value="InterPro"/>
</dbReference>
<dbReference type="Pfam" id="PF17389">
    <property type="entry name" value="Bac_rhamnosid6H"/>
    <property type="match status" value="1"/>
</dbReference>
<name>A0A437UI27_ENTAV</name>
<evidence type="ECO:0000259" key="5">
    <source>
        <dbReference type="Pfam" id="PF17390"/>
    </source>
</evidence>
<dbReference type="SUPFAM" id="SSF48208">
    <property type="entry name" value="Six-hairpin glycosidases"/>
    <property type="match status" value="1"/>
</dbReference>
<feature type="domain" description="Alpha-L-rhamnosidase C-terminal" evidence="5">
    <location>
        <begin position="338"/>
        <end position="404"/>
    </location>
</feature>
<dbReference type="Gene3D" id="2.60.420.10">
    <property type="entry name" value="Maltose phosphorylase, domain 3"/>
    <property type="match status" value="1"/>
</dbReference>
<keyword evidence="3" id="KW-0378">Hydrolase</keyword>
<organism evidence="6 7">
    <name type="scientific">Enterococcus avium</name>
    <name type="common">Streptococcus avium</name>
    <dbReference type="NCBI Taxonomy" id="33945"/>
    <lineage>
        <taxon>Bacteria</taxon>
        <taxon>Bacillati</taxon>
        <taxon>Bacillota</taxon>
        <taxon>Bacilli</taxon>
        <taxon>Lactobacillales</taxon>
        <taxon>Enterococcaceae</taxon>
        <taxon>Enterococcus</taxon>
    </lineage>
</organism>
<dbReference type="Gene3D" id="1.50.10.10">
    <property type="match status" value="1"/>
</dbReference>
<evidence type="ECO:0000313" key="7">
    <source>
        <dbReference type="Proteomes" id="UP000288388"/>
    </source>
</evidence>
<comment type="catalytic activity">
    <reaction evidence="1">
        <text>Hydrolysis of terminal non-reducing alpha-L-rhamnose residues in alpha-L-rhamnosides.</text>
        <dbReference type="EC" id="3.2.1.40"/>
    </reaction>
</comment>
<evidence type="ECO:0000256" key="1">
    <source>
        <dbReference type="ARBA" id="ARBA00001445"/>
    </source>
</evidence>
<evidence type="ECO:0000256" key="2">
    <source>
        <dbReference type="ARBA" id="ARBA00012652"/>
    </source>
</evidence>
<dbReference type="Proteomes" id="UP000288388">
    <property type="component" value="Unassembled WGS sequence"/>
</dbReference>
<evidence type="ECO:0000256" key="3">
    <source>
        <dbReference type="ARBA" id="ARBA00022801"/>
    </source>
</evidence>
<proteinExistence type="predicted"/>
<reference evidence="6 7" key="1">
    <citation type="submission" date="2018-12" db="EMBL/GenBank/DDBJ databases">
        <title>A novel vanA-carrying plasmid in a clinical isolate of Enterococcus avium.</title>
        <authorList>
            <person name="Bernasconi O.J."/>
            <person name="Luzzaro F."/>
            <person name="Endimiani A."/>
        </authorList>
    </citation>
    <scope>NUCLEOTIDE SEQUENCE [LARGE SCALE GENOMIC DNA]</scope>
    <source>
        <strain evidence="6 7">LC0559/18</strain>
    </source>
</reference>
<dbReference type="PANTHER" id="PTHR33307:SF6">
    <property type="entry name" value="ALPHA-RHAMNOSIDASE (EUROFUNG)-RELATED"/>
    <property type="match status" value="1"/>
</dbReference>
<dbReference type="InterPro" id="IPR035398">
    <property type="entry name" value="Bac_rhamnosid_C"/>
</dbReference>
<dbReference type="GO" id="GO:0030596">
    <property type="term" value="F:alpha-L-rhamnosidase activity"/>
    <property type="evidence" value="ECO:0007669"/>
    <property type="project" value="UniProtKB-EC"/>
</dbReference>